<dbReference type="Proteomes" id="UP000075714">
    <property type="component" value="Unassembled WGS sequence"/>
</dbReference>
<comment type="caution">
    <text evidence="1">The sequence shown here is derived from an EMBL/GenBank/DDBJ whole genome shotgun (WGS) entry which is preliminary data.</text>
</comment>
<dbReference type="EMBL" id="LSYV01000153">
    <property type="protein sequence ID" value="KXZ42385.1"/>
    <property type="molecule type" value="Genomic_DNA"/>
</dbReference>
<reference evidence="2" key="1">
    <citation type="journal article" date="2016" name="Nat. Commun.">
        <title>The Gonium pectorale genome demonstrates co-option of cell cycle regulation during the evolution of multicellularity.</title>
        <authorList>
            <person name="Hanschen E.R."/>
            <person name="Marriage T.N."/>
            <person name="Ferris P.J."/>
            <person name="Hamaji T."/>
            <person name="Toyoda A."/>
            <person name="Fujiyama A."/>
            <person name="Neme R."/>
            <person name="Noguchi H."/>
            <person name="Minakuchi Y."/>
            <person name="Suzuki M."/>
            <person name="Kawai-Toyooka H."/>
            <person name="Smith D.R."/>
            <person name="Sparks H."/>
            <person name="Anderson J."/>
            <person name="Bakaric R."/>
            <person name="Luria V."/>
            <person name="Karger A."/>
            <person name="Kirschner M.W."/>
            <person name="Durand P.M."/>
            <person name="Michod R.E."/>
            <person name="Nozaki H."/>
            <person name="Olson B.J."/>
        </authorList>
    </citation>
    <scope>NUCLEOTIDE SEQUENCE [LARGE SCALE GENOMIC DNA]</scope>
    <source>
        <strain evidence="2">NIES-2863</strain>
    </source>
</reference>
<proteinExistence type="predicted"/>
<name>A0A150FYV0_GONPE</name>
<gene>
    <name evidence="1" type="ORF">GPECTOR_153g58</name>
</gene>
<sequence length="170" mass="18781">MANTPGRPWPVLCMDMWLCSRLTHYTGARTPQPPTPRPPDLASGITYLNGALHRHFGGANFRRTRTERQPQLCEVDRPVCLCGVPMHWLMVDVHVRSGTACLPSGTSGNDCGVFATLFMRCIAAVNDCPHAFPFDADDMVAGRGLLLREVITSSILWMPQPRIRLLDAAP</sequence>
<dbReference type="AlphaFoldDB" id="A0A150FYV0"/>
<accession>A0A150FYV0</accession>
<evidence type="ECO:0000313" key="2">
    <source>
        <dbReference type="Proteomes" id="UP000075714"/>
    </source>
</evidence>
<evidence type="ECO:0000313" key="1">
    <source>
        <dbReference type="EMBL" id="KXZ42385.1"/>
    </source>
</evidence>
<protein>
    <submittedName>
        <fullName evidence="1">Uncharacterized protein</fullName>
    </submittedName>
</protein>
<keyword evidence="2" id="KW-1185">Reference proteome</keyword>
<organism evidence="1 2">
    <name type="scientific">Gonium pectorale</name>
    <name type="common">Green alga</name>
    <dbReference type="NCBI Taxonomy" id="33097"/>
    <lineage>
        <taxon>Eukaryota</taxon>
        <taxon>Viridiplantae</taxon>
        <taxon>Chlorophyta</taxon>
        <taxon>core chlorophytes</taxon>
        <taxon>Chlorophyceae</taxon>
        <taxon>CS clade</taxon>
        <taxon>Chlamydomonadales</taxon>
        <taxon>Volvocaceae</taxon>
        <taxon>Gonium</taxon>
    </lineage>
</organism>